<dbReference type="AlphaFoldDB" id="A0A5K7XFZ7"/>
<evidence type="ECO:0000313" key="3">
    <source>
        <dbReference type="Proteomes" id="UP000326837"/>
    </source>
</evidence>
<proteinExistence type="predicted"/>
<dbReference type="EMBL" id="AP021861">
    <property type="protein sequence ID" value="BBO35784.1"/>
    <property type="molecule type" value="Genomic_DNA"/>
</dbReference>
<dbReference type="RefSeq" id="WP_152101084.1">
    <property type="nucleotide sequence ID" value="NZ_AP021861.1"/>
</dbReference>
<dbReference type="KEGG" id="lpav:PLANPX_5396"/>
<evidence type="ECO:0000313" key="2">
    <source>
        <dbReference type="EMBL" id="BBO35784.1"/>
    </source>
</evidence>
<feature type="region of interest" description="Disordered" evidence="1">
    <location>
        <begin position="1"/>
        <end position="20"/>
    </location>
</feature>
<evidence type="ECO:0000256" key="1">
    <source>
        <dbReference type="SAM" id="MobiDB-lite"/>
    </source>
</evidence>
<sequence>MSTANYSEFAERTGARPPAFGGDDQLARGLDACDAATTFFREYARERPEVVALWAFGIGFVLGWKLKPW</sequence>
<accession>A0A5K7XFZ7</accession>
<gene>
    <name evidence="2" type="ORF">PLANPX_5396</name>
</gene>
<keyword evidence="3" id="KW-1185">Reference proteome</keyword>
<dbReference type="Proteomes" id="UP000326837">
    <property type="component" value="Chromosome"/>
</dbReference>
<protein>
    <submittedName>
        <fullName evidence="2">Uncharacterized protein</fullName>
    </submittedName>
</protein>
<name>A0A5K7XFZ7_9BACT</name>
<reference evidence="3" key="1">
    <citation type="submission" date="2019-10" db="EMBL/GenBank/DDBJ databases">
        <title>Lacipirellula parvula gen. nov., sp. nov., representing a lineage of planctomycetes widespread in freshwater anoxic habitats, and description of the family Lacipirellulaceae.</title>
        <authorList>
            <person name="Dedysh S.N."/>
            <person name="Kulichevskaya I.S."/>
            <person name="Beletsky A.V."/>
            <person name="Rakitin A.L."/>
            <person name="Mardanov A.V."/>
            <person name="Ivanova A.A."/>
            <person name="Saltykova V.X."/>
            <person name="Rijpstra W.I.C."/>
            <person name="Sinninghe Damste J.S."/>
            <person name="Ravin N.V."/>
        </authorList>
    </citation>
    <scope>NUCLEOTIDE SEQUENCE [LARGE SCALE GENOMIC DNA]</scope>
    <source>
        <strain evidence="3">PX69</strain>
    </source>
</reference>
<organism evidence="2 3">
    <name type="scientific">Lacipirellula parvula</name>
    <dbReference type="NCBI Taxonomy" id="2650471"/>
    <lineage>
        <taxon>Bacteria</taxon>
        <taxon>Pseudomonadati</taxon>
        <taxon>Planctomycetota</taxon>
        <taxon>Planctomycetia</taxon>
        <taxon>Pirellulales</taxon>
        <taxon>Lacipirellulaceae</taxon>
        <taxon>Lacipirellula</taxon>
    </lineage>
</organism>